<keyword evidence="1" id="KW-0812">Transmembrane</keyword>
<feature type="transmembrane region" description="Helical" evidence="1">
    <location>
        <begin position="55"/>
        <end position="78"/>
    </location>
</feature>
<evidence type="ECO:0008006" key="4">
    <source>
        <dbReference type="Google" id="ProtNLM"/>
    </source>
</evidence>
<evidence type="ECO:0000313" key="3">
    <source>
        <dbReference type="Proteomes" id="UP000198412"/>
    </source>
</evidence>
<dbReference type="AlphaFoldDB" id="A0A238VPA1"/>
<sequence length="144" mass="15985">MTNSTSKPTTVFWIIGVIALLWNIMGVVAYLAQAYISDEDLAILPEAEQAYYNGIPAWVTAAFAISVFAGLLGCITLLMKKKIAVILFFISFIAIIVQFVYNFFIQDFMEISGAARMAMPIVVIIIALFLIWFSKDSEKKGILS</sequence>
<evidence type="ECO:0000256" key="1">
    <source>
        <dbReference type="SAM" id="Phobius"/>
    </source>
</evidence>
<feature type="transmembrane region" description="Helical" evidence="1">
    <location>
        <begin position="85"/>
        <end position="105"/>
    </location>
</feature>
<dbReference type="EMBL" id="FZNX01000001">
    <property type="protein sequence ID" value="SNR36011.1"/>
    <property type="molecule type" value="Genomic_DNA"/>
</dbReference>
<keyword evidence="3" id="KW-1185">Reference proteome</keyword>
<keyword evidence="1" id="KW-0472">Membrane</keyword>
<accession>A0A238VPA1</accession>
<evidence type="ECO:0000313" key="2">
    <source>
        <dbReference type="EMBL" id="SNR36011.1"/>
    </source>
</evidence>
<name>A0A238VPA1_9FLAO</name>
<keyword evidence="1" id="KW-1133">Transmembrane helix</keyword>
<reference evidence="3" key="1">
    <citation type="submission" date="2017-06" db="EMBL/GenBank/DDBJ databases">
        <authorList>
            <person name="Varghese N."/>
            <person name="Submissions S."/>
        </authorList>
    </citation>
    <scope>NUCLEOTIDE SEQUENCE [LARGE SCALE GENOMIC DNA]</scope>
    <source>
        <strain evidence="3">DSM 27993</strain>
    </source>
</reference>
<dbReference type="Proteomes" id="UP000198412">
    <property type="component" value="Unassembled WGS sequence"/>
</dbReference>
<dbReference type="RefSeq" id="WP_089377114.1">
    <property type="nucleotide sequence ID" value="NZ_FZNX01000001.1"/>
</dbReference>
<feature type="transmembrane region" description="Helical" evidence="1">
    <location>
        <begin position="117"/>
        <end position="134"/>
    </location>
</feature>
<organism evidence="2 3">
    <name type="scientific">Lutibacter flavus</name>
    <dbReference type="NCBI Taxonomy" id="691689"/>
    <lineage>
        <taxon>Bacteria</taxon>
        <taxon>Pseudomonadati</taxon>
        <taxon>Bacteroidota</taxon>
        <taxon>Flavobacteriia</taxon>
        <taxon>Flavobacteriales</taxon>
        <taxon>Flavobacteriaceae</taxon>
        <taxon>Lutibacter</taxon>
    </lineage>
</organism>
<feature type="transmembrane region" description="Helical" evidence="1">
    <location>
        <begin position="12"/>
        <end position="35"/>
    </location>
</feature>
<proteinExistence type="predicted"/>
<protein>
    <recommendedName>
        <fullName evidence="4">Sugar transporter</fullName>
    </recommendedName>
</protein>
<gene>
    <name evidence="2" type="ORF">SAMN04488111_0803</name>
</gene>
<dbReference type="OrthoDB" id="1143964at2"/>